<dbReference type="EMBL" id="RJUL01000013">
    <property type="protein sequence ID" value="ROQ18922.1"/>
    <property type="molecule type" value="Genomic_DNA"/>
</dbReference>
<organism evidence="2 3">
    <name type="scientific">Gallaecimonas pentaromativorans</name>
    <dbReference type="NCBI Taxonomy" id="584787"/>
    <lineage>
        <taxon>Bacteria</taxon>
        <taxon>Pseudomonadati</taxon>
        <taxon>Pseudomonadota</taxon>
        <taxon>Gammaproteobacteria</taxon>
        <taxon>Enterobacterales</taxon>
        <taxon>Gallaecimonadaceae</taxon>
        <taxon>Gallaecimonas</taxon>
    </lineage>
</organism>
<reference evidence="2 3" key="1">
    <citation type="submission" date="2018-11" db="EMBL/GenBank/DDBJ databases">
        <title>Genomic Encyclopedia of Type Strains, Phase IV (KMG-IV): sequencing the most valuable type-strain genomes for metagenomic binning, comparative biology and taxonomic classification.</title>
        <authorList>
            <person name="Goeker M."/>
        </authorList>
    </citation>
    <scope>NUCLEOTIDE SEQUENCE [LARGE SCALE GENOMIC DNA]</scope>
    <source>
        <strain evidence="2 3">DSM 21945</strain>
    </source>
</reference>
<comment type="caution">
    <text evidence="2">The sequence shown here is derived from an EMBL/GenBank/DDBJ whole genome shotgun (WGS) entry which is preliminary data.</text>
</comment>
<evidence type="ECO:0000313" key="3">
    <source>
        <dbReference type="Proteomes" id="UP000268033"/>
    </source>
</evidence>
<gene>
    <name evidence="2" type="ORF">EDC28_11338</name>
</gene>
<dbReference type="SUPFAM" id="SSF88874">
    <property type="entry name" value="Receptor-binding domain of short tail fibre protein gp12"/>
    <property type="match status" value="1"/>
</dbReference>
<dbReference type="Pfam" id="PF07484">
    <property type="entry name" value="Collar"/>
    <property type="match status" value="1"/>
</dbReference>
<dbReference type="Proteomes" id="UP000268033">
    <property type="component" value="Unassembled WGS sequence"/>
</dbReference>
<feature type="domain" description="Phage tail collar" evidence="1">
    <location>
        <begin position="7"/>
        <end position="63"/>
    </location>
</feature>
<sequence>MAEPFLGEIRVFASNVVPKGWAACNGQLLPLNQNQALYAILGTTYGGNGTTNFALPNLQGRAPVHVGNGVSLGESAGEETHTLTTQEMPTHNHMVVADSANATSADPGNGYWAASTEASPYANQASTTMAVNAIANAGGSQPHNNMQPFLVANFCIAVQGIFPSRG</sequence>
<dbReference type="STRING" id="584787.GCA_001247655_03317"/>
<keyword evidence="3" id="KW-1185">Reference proteome</keyword>
<dbReference type="AlphaFoldDB" id="A0A3N1NJM6"/>
<protein>
    <submittedName>
        <fullName evidence="2">Microcystin-dependent protein</fullName>
    </submittedName>
</protein>
<evidence type="ECO:0000313" key="2">
    <source>
        <dbReference type="EMBL" id="ROQ18922.1"/>
    </source>
</evidence>
<accession>A0A3N1NJM6</accession>
<name>A0A3N1NJM6_9GAMM</name>
<dbReference type="InterPro" id="IPR037053">
    <property type="entry name" value="Phage_tail_collar_dom_sf"/>
</dbReference>
<dbReference type="RefSeq" id="WP_123422648.1">
    <property type="nucleotide sequence ID" value="NZ_JBLXAC010000018.1"/>
</dbReference>
<evidence type="ECO:0000259" key="1">
    <source>
        <dbReference type="Pfam" id="PF07484"/>
    </source>
</evidence>
<dbReference type="InterPro" id="IPR011083">
    <property type="entry name" value="Phage_tail_collar_dom"/>
</dbReference>
<dbReference type="Gene3D" id="3.90.1340.10">
    <property type="entry name" value="Phage tail collar domain"/>
    <property type="match status" value="1"/>
</dbReference>
<proteinExistence type="predicted"/>